<evidence type="ECO:0008006" key="12">
    <source>
        <dbReference type="Google" id="ProtNLM"/>
    </source>
</evidence>
<protein>
    <recommendedName>
        <fullName evidence="12">Multidrug transporter</fullName>
    </recommendedName>
</protein>
<dbReference type="EMBL" id="JSVC01000003">
    <property type="protein sequence ID" value="KIC95959.1"/>
    <property type="molecule type" value="Genomic_DNA"/>
</dbReference>
<proteinExistence type="inferred from homology"/>
<name>A0A0C1IZM1_9BACT</name>
<accession>A0A0C1IZM1</accession>
<organism evidence="10 11">
    <name type="scientific">Flavihumibacter solisilvae</name>
    <dbReference type="NCBI Taxonomy" id="1349421"/>
    <lineage>
        <taxon>Bacteria</taxon>
        <taxon>Pseudomonadati</taxon>
        <taxon>Bacteroidota</taxon>
        <taxon>Chitinophagia</taxon>
        <taxon>Chitinophagales</taxon>
        <taxon>Chitinophagaceae</taxon>
        <taxon>Flavihumibacter</taxon>
    </lineage>
</organism>
<dbReference type="InterPro" id="IPR044669">
    <property type="entry name" value="YneE/VCCN1/2-like"/>
</dbReference>
<evidence type="ECO:0000256" key="7">
    <source>
        <dbReference type="ARBA" id="ARBA00023136"/>
    </source>
</evidence>
<reference evidence="10 11" key="1">
    <citation type="submission" date="2014-11" db="EMBL/GenBank/DDBJ databases">
        <title>Genome sequence of Flavihumibacter solisilvae 3-3.</title>
        <authorList>
            <person name="Zhou G."/>
            <person name="Li M."/>
            <person name="Wang G."/>
        </authorList>
    </citation>
    <scope>NUCLEOTIDE SEQUENCE [LARGE SCALE GENOMIC DNA]</scope>
    <source>
        <strain evidence="10 11">3-3</strain>
    </source>
</reference>
<evidence type="ECO:0000256" key="4">
    <source>
        <dbReference type="ARBA" id="ARBA00022692"/>
    </source>
</evidence>
<evidence type="ECO:0000313" key="10">
    <source>
        <dbReference type="EMBL" id="KIC95959.1"/>
    </source>
</evidence>
<dbReference type="GO" id="GO:0005254">
    <property type="term" value="F:chloride channel activity"/>
    <property type="evidence" value="ECO:0007669"/>
    <property type="project" value="InterPro"/>
</dbReference>
<feature type="transmembrane region" description="Helical" evidence="9">
    <location>
        <begin position="242"/>
        <end position="262"/>
    </location>
</feature>
<sequence length="342" mass="39543">MIVRKTLSLKSMYEFAGHHIWWLTTWMSLVTIVYYCTGCKLILFPWLPLSLVGTAVAFYVGFKNNQSYGRLWEARRLWDEITGQSRQLAVMVKNYRSEEAVNQDEGKSIRQQIIFRHIAYIYQLRIQLLEPAIWEHVSLHNVWRTGRHNRQRRARLIDMFKAELDEIANRNYLPAAEQLNIQGHSNIAVQLLERQSQMVQHLLDIKAINPIQQSNIQGAINDLHSVQAKVERIKGTPFPRKYASFSFLFVCIFVFLLPFGIIAEFNKIGGAAIWLSIPVGVIVSWVYLVLEMIGDYSENPFEGLHNDTPMLSICRSIEIDLLGITGEINIPKPIQPKEFVLF</sequence>
<dbReference type="AlphaFoldDB" id="A0A0C1IZM1"/>
<feature type="transmembrane region" description="Helical" evidence="9">
    <location>
        <begin position="268"/>
        <end position="290"/>
    </location>
</feature>
<evidence type="ECO:0000256" key="1">
    <source>
        <dbReference type="ARBA" id="ARBA00004651"/>
    </source>
</evidence>
<comment type="caution">
    <text evidence="10">The sequence shown here is derived from an EMBL/GenBank/DDBJ whole genome shotgun (WGS) entry which is preliminary data.</text>
</comment>
<evidence type="ECO:0000256" key="5">
    <source>
        <dbReference type="ARBA" id="ARBA00022989"/>
    </source>
</evidence>
<dbReference type="OrthoDB" id="445589at2"/>
<dbReference type="Pfam" id="PF25539">
    <property type="entry name" value="Bestrophin_2"/>
    <property type="match status" value="1"/>
</dbReference>
<comment type="subcellular location">
    <subcellularLocation>
        <location evidence="1">Cell membrane</location>
        <topology evidence="1">Multi-pass membrane protein</topology>
    </subcellularLocation>
</comment>
<keyword evidence="11" id="KW-1185">Reference proteome</keyword>
<evidence type="ECO:0000256" key="8">
    <source>
        <dbReference type="ARBA" id="ARBA00034708"/>
    </source>
</evidence>
<keyword evidence="3" id="KW-1003">Cell membrane</keyword>
<evidence type="ECO:0000313" key="11">
    <source>
        <dbReference type="Proteomes" id="UP000031408"/>
    </source>
</evidence>
<evidence type="ECO:0000256" key="9">
    <source>
        <dbReference type="SAM" id="Phobius"/>
    </source>
</evidence>
<dbReference type="STRING" id="1349421.OI18_03505"/>
<keyword evidence="2" id="KW-0813">Transport</keyword>
<dbReference type="GO" id="GO:0005886">
    <property type="term" value="C:plasma membrane"/>
    <property type="evidence" value="ECO:0007669"/>
    <property type="project" value="UniProtKB-SubCell"/>
</dbReference>
<feature type="transmembrane region" description="Helical" evidence="9">
    <location>
        <begin position="43"/>
        <end position="62"/>
    </location>
</feature>
<dbReference type="PANTHER" id="PTHR33281:SF19">
    <property type="entry name" value="VOLTAGE-DEPENDENT ANION CHANNEL-FORMING PROTEIN YNEE"/>
    <property type="match status" value="1"/>
</dbReference>
<evidence type="ECO:0000256" key="2">
    <source>
        <dbReference type="ARBA" id="ARBA00022448"/>
    </source>
</evidence>
<evidence type="ECO:0000256" key="6">
    <source>
        <dbReference type="ARBA" id="ARBA00023065"/>
    </source>
</evidence>
<gene>
    <name evidence="10" type="ORF">OI18_03505</name>
</gene>
<evidence type="ECO:0000256" key="3">
    <source>
        <dbReference type="ARBA" id="ARBA00022475"/>
    </source>
</evidence>
<comment type="similarity">
    <text evidence="8">Belongs to the anion channel-forming bestrophin (TC 1.A.46) family.</text>
</comment>
<keyword evidence="5 9" id="KW-1133">Transmembrane helix</keyword>
<feature type="transmembrane region" description="Helical" evidence="9">
    <location>
        <begin position="20"/>
        <end position="37"/>
    </location>
</feature>
<keyword evidence="4 9" id="KW-0812">Transmembrane</keyword>
<keyword evidence="6" id="KW-0406">Ion transport</keyword>
<keyword evidence="7 9" id="KW-0472">Membrane</keyword>
<dbReference type="RefSeq" id="WP_039137288.1">
    <property type="nucleotide sequence ID" value="NZ_JSVC01000003.1"/>
</dbReference>
<dbReference type="PANTHER" id="PTHR33281">
    <property type="entry name" value="UPF0187 PROTEIN YNEE"/>
    <property type="match status" value="1"/>
</dbReference>
<dbReference type="Proteomes" id="UP000031408">
    <property type="component" value="Unassembled WGS sequence"/>
</dbReference>